<sequence>MYYKQPYGDPTASVEVDRALGVSYTVVKEVYNQLDLLKSYKESWTALADYDKSLKTLNTTLNTISNANKLGTFIGHDMGRVGVEPTKEMFTGENFASALTRSWDNINKVADNITDVNRIALYLNCIKALAYITDQVEKTANNVDAIKELNSNFDVFNRVYLNLQEVLKVEGNLDIITSVNTAIDTYVDIQANIEVFQHVHEYLHTLAAINANLSIYEKANLNLKTYLEILEFRYEITNLSDNINNIKTAAEIVEEQKDLVQKFTALLTIKDDITNVSDISESIKTLSENTPLFNVLYDNLSTYISAVQNLDSIKECNLNREPLLNSISEVKKQIAKVTSDINTLYPYMDQTTKFIDTFNSNLPSNALLTDQDNRINVLLGSIKKTDLDTYTQEFTAPSNGWFVNYYYGETKPNTEDIEAEIQESITKRDITVVLKLKKPQGYFDDNMQLYAAKGTILTISAKNLKSLIGKVQFIKEAGDK</sequence>
<proteinExistence type="predicted"/>
<name>A0A8S5SMS3_9CAUD</name>
<reference evidence="1" key="1">
    <citation type="journal article" date="2021" name="Proc. Natl. Acad. Sci. U.S.A.">
        <title>A Catalog of Tens of Thousands of Viruses from Human Metagenomes Reveals Hidden Associations with Chronic Diseases.</title>
        <authorList>
            <person name="Tisza M.J."/>
            <person name="Buck C.B."/>
        </authorList>
    </citation>
    <scope>NUCLEOTIDE SEQUENCE</scope>
    <source>
        <strain evidence="1">CtIKM86</strain>
    </source>
</reference>
<evidence type="ECO:0000313" key="1">
    <source>
        <dbReference type="EMBL" id="DAF52305.1"/>
    </source>
</evidence>
<dbReference type="EMBL" id="BK032631">
    <property type="protein sequence ID" value="DAF52305.1"/>
    <property type="molecule type" value="Genomic_DNA"/>
</dbReference>
<accession>A0A8S5SMS3</accession>
<organism evidence="1">
    <name type="scientific">Podoviridae sp. ctIKM86</name>
    <dbReference type="NCBI Taxonomy" id="2827729"/>
    <lineage>
        <taxon>Viruses</taxon>
        <taxon>Duplodnaviria</taxon>
        <taxon>Heunggongvirae</taxon>
        <taxon>Uroviricota</taxon>
        <taxon>Caudoviricetes</taxon>
    </lineage>
</organism>
<protein>
    <submittedName>
        <fullName evidence="1">Uncharacterized protein</fullName>
    </submittedName>
</protein>